<sequence length="71" mass="8309">MFGIDNYNTLTWNGHVSNICKGVYKSLNQLKLYKSMLPIPLRKQLISTLIFPYFDYCCIVYNDLNAELNLK</sequence>
<reference evidence="1" key="1">
    <citation type="submission" date="2016-04" db="EMBL/GenBank/DDBJ databases">
        <authorList>
            <person name="Calderon-Fernandez G.M.Sr."/>
        </authorList>
    </citation>
    <scope>NUCLEOTIDE SEQUENCE</scope>
    <source>
        <strain evidence="1">Int1</strain>
        <tissue evidence="1">Integument</tissue>
    </source>
</reference>
<dbReference type="GO" id="GO:0003964">
    <property type="term" value="F:RNA-directed DNA polymerase activity"/>
    <property type="evidence" value="ECO:0007669"/>
    <property type="project" value="UniProtKB-KW"/>
</dbReference>
<keyword evidence="1" id="KW-0548">Nucleotidyltransferase</keyword>
<proteinExistence type="predicted"/>
<reference evidence="1" key="2">
    <citation type="journal article" date="2017" name="J. Med. Entomol.">
        <title>Transcriptome Analysis of the Triatoma infestans (Hemiptera: Reduviidae) Integument.</title>
        <authorList>
            <person name="Calderon-Fernandez G.M."/>
            <person name="Moriconi D.E."/>
            <person name="Dulbecco A.B."/>
            <person name="Juarez M.P."/>
        </authorList>
    </citation>
    <scope>NUCLEOTIDE SEQUENCE</scope>
    <source>
        <strain evidence="1">Int1</strain>
        <tissue evidence="1">Integument</tissue>
    </source>
</reference>
<dbReference type="EMBL" id="GEMB01006960">
    <property type="protein sequence ID" value="JAR96405.1"/>
    <property type="molecule type" value="Transcribed_RNA"/>
</dbReference>
<accession>A0A161MAG8</accession>
<keyword evidence="1" id="KW-0695">RNA-directed DNA polymerase</keyword>
<keyword evidence="1" id="KW-0808">Transferase</keyword>
<organism evidence="1">
    <name type="scientific">Triatoma infestans</name>
    <name type="common">Assassin bug</name>
    <dbReference type="NCBI Taxonomy" id="30076"/>
    <lineage>
        <taxon>Eukaryota</taxon>
        <taxon>Metazoa</taxon>
        <taxon>Ecdysozoa</taxon>
        <taxon>Arthropoda</taxon>
        <taxon>Hexapoda</taxon>
        <taxon>Insecta</taxon>
        <taxon>Pterygota</taxon>
        <taxon>Neoptera</taxon>
        <taxon>Paraneoptera</taxon>
        <taxon>Hemiptera</taxon>
        <taxon>Heteroptera</taxon>
        <taxon>Panheteroptera</taxon>
        <taxon>Cimicomorpha</taxon>
        <taxon>Reduviidae</taxon>
        <taxon>Triatominae</taxon>
        <taxon>Triatoma</taxon>
    </lineage>
</organism>
<name>A0A161MAG8_TRIIF</name>
<evidence type="ECO:0000313" key="1">
    <source>
        <dbReference type="EMBL" id="JAR96405.1"/>
    </source>
</evidence>
<dbReference type="AlphaFoldDB" id="A0A161MAG8"/>
<protein>
    <submittedName>
        <fullName evidence="1">Rna-directed dna polymerase from mobile element jockey-like protein</fullName>
    </submittedName>
</protein>